<dbReference type="InterPro" id="IPR036181">
    <property type="entry name" value="MIT_dom_sf"/>
</dbReference>
<reference evidence="4 5" key="1">
    <citation type="submission" date="2014-02" db="EMBL/GenBank/DDBJ databases">
        <title>Single nucleus genome sequencing reveals high similarity among nuclei of an endomycorrhizal fungus.</title>
        <authorList>
            <person name="Lin K."/>
            <person name="Geurts R."/>
            <person name="Zhang Z."/>
            <person name="Limpens E."/>
            <person name="Saunders D.G."/>
            <person name="Mu D."/>
            <person name="Pang E."/>
            <person name="Cao H."/>
            <person name="Cha H."/>
            <person name="Lin T."/>
            <person name="Zhou Q."/>
            <person name="Shang Y."/>
            <person name="Li Y."/>
            <person name="Ivanov S."/>
            <person name="Sharma T."/>
            <person name="Velzen R.V."/>
            <person name="Ruijter N.D."/>
            <person name="Aanen D.K."/>
            <person name="Win J."/>
            <person name="Kamoun S."/>
            <person name="Bisseling T."/>
            <person name="Huang S."/>
        </authorList>
    </citation>
    <scope>NUCLEOTIDE SEQUENCE [LARGE SCALE GENOMIC DNA]</scope>
    <source>
        <strain evidence="5">DAOM197198w</strain>
    </source>
</reference>
<feature type="compositionally biased region" description="Low complexity" evidence="2">
    <location>
        <begin position="542"/>
        <end position="552"/>
    </location>
</feature>
<feature type="domain" description="Ras-GEF" evidence="3">
    <location>
        <begin position="187"/>
        <end position="471"/>
    </location>
</feature>
<dbReference type="EMBL" id="JEMT01009520">
    <property type="protein sequence ID" value="EXX78185.1"/>
    <property type="molecule type" value="Genomic_DNA"/>
</dbReference>
<protein>
    <recommendedName>
        <fullName evidence="3">Ras-GEF domain-containing protein</fullName>
    </recommendedName>
</protein>
<evidence type="ECO:0000256" key="2">
    <source>
        <dbReference type="SAM" id="MobiDB-lite"/>
    </source>
</evidence>
<gene>
    <name evidence="4" type="ORF">RirG_017310</name>
</gene>
<evidence type="ECO:0000259" key="3">
    <source>
        <dbReference type="PROSITE" id="PS50009"/>
    </source>
</evidence>
<dbReference type="SMART" id="SM00147">
    <property type="entry name" value="RasGEF"/>
    <property type="match status" value="1"/>
</dbReference>
<dbReference type="Pfam" id="PF00617">
    <property type="entry name" value="RasGEF"/>
    <property type="match status" value="1"/>
</dbReference>
<dbReference type="Pfam" id="PF07145">
    <property type="entry name" value="PAM2"/>
    <property type="match status" value="1"/>
</dbReference>
<dbReference type="SUPFAM" id="SSF116846">
    <property type="entry name" value="MIT domain"/>
    <property type="match status" value="1"/>
</dbReference>
<feature type="region of interest" description="Disordered" evidence="2">
    <location>
        <begin position="407"/>
        <end position="428"/>
    </location>
</feature>
<dbReference type="GO" id="GO:0005085">
    <property type="term" value="F:guanyl-nucleotide exchange factor activity"/>
    <property type="evidence" value="ECO:0007669"/>
    <property type="project" value="UniProtKB-KW"/>
</dbReference>
<dbReference type="Proteomes" id="UP000022910">
    <property type="component" value="Unassembled WGS sequence"/>
</dbReference>
<dbReference type="InterPro" id="IPR009818">
    <property type="entry name" value="PAM2_motif"/>
</dbReference>
<dbReference type="SMR" id="A0A015KEZ7"/>
<feature type="compositionally biased region" description="Polar residues" evidence="2">
    <location>
        <begin position="655"/>
        <end position="667"/>
    </location>
</feature>
<dbReference type="GO" id="GO:0007264">
    <property type="term" value="P:small GTPase-mediated signal transduction"/>
    <property type="evidence" value="ECO:0007669"/>
    <property type="project" value="InterPro"/>
</dbReference>
<dbReference type="SUPFAM" id="SSF48366">
    <property type="entry name" value="Ras GEF"/>
    <property type="match status" value="1"/>
</dbReference>
<evidence type="ECO:0000313" key="5">
    <source>
        <dbReference type="Proteomes" id="UP000022910"/>
    </source>
</evidence>
<feature type="compositionally biased region" description="Basic and acidic residues" evidence="2">
    <location>
        <begin position="553"/>
        <end position="562"/>
    </location>
</feature>
<dbReference type="HOGENOM" id="CLU_401777_0_0_1"/>
<dbReference type="InterPro" id="IPR001895">
    <property type="entry name" value="RASGEF_cat_dom"/>
</dbReference>
<feature type="compositionally biased region" description="Acidic residues" evidence="2">
    <location>
        <begin position="483"/>
        <end position="493"/>
    </location>
</feature>
<accession>A0A015KEZ7</accession>
<dbReference type="AlphaFoldDB" id="A0A015KEZ7"/>
<keyword evidence="1" id="KW-0344">Guanine-nucleotide releasing factor</keyword>
<organism evidence="4 5">
    <name type="scientific">Rhizophagus irregularis (strain DAOM 197198w)</name>
    <name type="common">Glomus intraradices</name>
    <dbReference type="NCBI Taxonomy" id="1432141"/>
    <lineage>
        <taxon>Eukaryota</taxon>
        <taxon>Fungi</taxon>
        <taxon>Fungi incertae sedis</taxon>
        <taxon>Mucoromycota</taxon>
        <taxon>Glomeromycotina</taxon>
        <taxon>Glomeromycetes</taxon>
        <taxon>Glomerales</taxon>
        <taxon>Glomeraceae</taxon>
        <taxon>Rhizophagus</taxon>
    </lineage>
</organism>
<dbReference type="InterPro" id="IPR023578">
    <property type="entry name" value="Ras_GEF_dom_sf"/>
</dbReference>
<dbReference type="STRING" id="1432141.A0A015KEZ7"/>
<keyword evidence="5" id="KW-1185">Reference proteome</keyword>
<feature type="compositionally biased region" description="Polar residues" evidence="2">
    <location>
        <begin position="512"/>
        <end position="533"/>
    </location>
</feature>
<evidence type="ECO:0000256" key="1">
    <source>
        <dbReference type="PROSITE-ProRule" id="PRU00168"/>
    </source>
</evidence>
<feature type="region of interest" description="Disordered" evidence="2">
    <location>
        <begin position="483"/>
        <end position="582"/>
    </location>
</feature>
<dbReference type="Gene3D" id="1.10.840.10">
    <property type="entry name" value="Ras guanine-nucleotide exchange factors catalytic domain"/>
    <property type="match status" value="1"/>
</dbReference>
<proteinExistence type="predicted"/>
<feature type="compositionally biased region" description="Polar residues" evidence="2">
    <location>
        <begin position="627"/>
        <end position="648"/>
    </location>
</feature>
<dbReference type="OrthoDB" id="10254377at2759"/>
<feature type="compositionally biased region" description="Basic and acidic residues" evidence="2">
    <location>
        <begin position="734"/>
        <end position="748"/>
    </location>
</feature>
<dbReference type="InterPro" id="IPR036964">
    <property type="entry name" value="RASGEF_cat_dom_sf"/>
</dbReference>
<evidence type="ECO:0000313" key="4">
    <source>
        <dbReference type="EMBL" id="EXX78185.1"/>
    </source>
</evidence>
<feature type="compositionally biased region" description="Polar residues" evidence="2">
    <location>
        <begin position="563"/>
        <end position="578"/>
    </location>
</feature>
<dbReference type="PROSITE" id="PS50009">
    <property type="entry name" value="RASGEF_CAT"/>
    <property type="match status" value="1"/>
</dbReference>
<feature type="region of interest" description="Disordered" evidence="2">
    <location>
        <begin position="617"/>
        <end position="667"/>
    </location>
</feature>
<comment type="caution">
    <text evidence="4">The sequence shown here is derived from an EMBL/GenBank/DDBJ whole genome shotgun (WGS) entry which is preliminary data.</text>
</comment>
<sequence length="806" mass="90011">MNGWESLYSTATGDYNNGNYKDSYINYLKAANALLYKLNNEVSFANKDVIKTKPHNAAHLFTQLKSCVQKLEDILQNRTTNGTTSSPQPYNTSDLATSIITANPTPQHLPLIPFSPLTRQSMHHAHQLATANQKVSITKQKSSDNNNKDDLAILRKLDEEIRFHRNKLDQVNNQIQSIGEVTLLHWDANDVSKQLTIIESELCKKVDFKKDLTLIKDKRTSKAQACMDFHRYLTNSFTHQFMIYADMARTSANSSRGSQHPKENIIAHAVKIAHTLLNVHRNFNSFAALVKALTSPEVRRIRRLWANLQNRTIHQQIKEFSSIIKKEDNEYKAYKDILAQKIDTFRDVRGMVVIPWMQSHYEEIKSITQSYASGKSGDNSGVFLSAPGQRKLASTFSLLEQCQSNNCDDEGWHSNNTDSTRKVSSNSHKTPIGTALDCMGNGNLELHHWLVSRVYLTKQQLIDESMEIEPLADNEVPLYVENEYEEEEEEESDNNSVGRLDIGSEDGGDNTEAGTSSNHEMTNGSRSQSNKPSPNKLEEHNNSLLSSKSLLTNKHERSESESKSIINGTSSTSVSYEISKSEEPKINVEAIDNGSVGTNSLTSVVNSTIENSFTSKTKAIPIPQPPGQKSHQPSLSPSSMLTNLNPNAQPFVPRSSLSSSAPGPTYNNNIMISIKDLTERGKTMSNANINTEDDEKFVYPVNQVKDEDDDAFIYPENNNADDDDNDMVFVYTEDSSKEEEKSDAKNSQDDNDEGEGTSFVYPGNDINSSDNNNTNINKSEVPKVDKPSDSISVISVKLTEGVFTKV</sequence>
<feature type="compositionally biased region" description="Polar residues" evidence="2">
    <location>
        <begin position="413"/>
        <end position="428"/>
    </location>
</feature>
<feature type="compositionally biased region" description="Low complexity" evidence="2">
    <location>
        <begin position="764"/>
        <end position="777"/>
    </location>
</feature>
<feature type="region of interest" description="Disordered" evidence="2">
    <location>
        <begin position="733"/>
        <end position="790"/>
    </location>
</feature>
<name>A0A015KEZ7_RHIIW</name>